<name>A0A484GA40_COLOR</name>
<evidence type="ECO:0000313" key="4">
    <source>
        <dbReference type="Proteomes" id="UP000014480"/>
    </source>
</evidence>
<organism evidence="3 4">
    <name type="scientific">Colletotrichum orbiculare (strain 104-T / ATCC 96160 / CBS 514.97 / LARS 414 / MAFF 240422)</name>
    <name type="common">Cucumber anthracnose fungus</name>
    <name type="synonym">Colletotrichum lagenarium</name>
    <dbReference type="NCBI Taxonomy" id="1213857"/>
    <lineage>
        <taxon>Eukaryota</taxon>
        <taxon>Fungi</taxon>
        <taxon>Dikarya</taxon>
        <taxon>Ascomycota</taxon>
        <taxon>Pezizomycotina</taxon>
        <taxon>Sordariomycetes</taxon>
        <taxon>Hypocreomycetidae</taxon>
        <taxon>Glomerellales</taxon>
        <taxon>Glomerellaceae</taxon>
        <taxon>Colletotrichum</taxon>
        <taxon>Colletotrichum orbiculare species complex</taxon>
    </lineage>
</organism>
<keyword evidence="2" id="KW-1133">Transmembrane helix</keyword>
<dbReference type="Proteomes" id="UP000014480">
    <property type="component" value="Unassembled WGS sequence"/>
</dbReference>
<protein>
    <submittedName>
        <fullName evidence="3">Uncharacterized protein</fullName>
    </submittedName>
</protein>
<reference evidence="4" key="1">
    <citation type="journal article" date="2013" name="New Phytol.">
        <title>Comparative genomic and transcriptomic analyses reveal the hemibiotrophic stage shift of Colletotrichum fungi.</title>
        <authorList>
            <person name="Gan P."/>
            <person name="Ikeda K."/>
            <person name="Irieda H."/>
            <person name="Narusaka M."/>
            <person name="O'Connell R.J."/>
            <person name="Narusaka Y."/>
            <person name="Takano Y."/>
            <person name="Kubo Y."/>
            <person name="Shirasu K."/>
        </authorList>
    </citation>
    <scope>NUCLEOTIDE SEQUENCE [LARGE SCALE GENOMIC DNA]</scope>
    <source>
        <strain evidence="4">104-T / ATCC 96160 / CBS 514.97 / LARS 414 / MAFF 240422</strain>
    </source>
</reference>
<reference evidence="4" key="2">
    <citation type="journal article" date="2019" name="Mol. Plant Microbe Interact.">
        <title>Genome sequence resources for four phytopathogenic fungi from the Colletotrichum orbiculare species complex.</title>
        <authorList>
            <person name="Gan P."/>
            <person name="Tsushima A."/>
            <person name="Narusaka M."/>
            <person name="Narusaka Y."/>
            <person name="Takano Y."/>
            <person name="Kubo Y."/>
            <person name="Shirasu K."/>
        </authorList>
    </citation>
    <scope>GENOME REANNOTATION</scope>
    <source>
        <strain evidence="4">104-T / ATCC 96160 / CBS 514.97 / LARS 414 / MAFF 240422</strain>
    </source>
</reference>
<evidence type="ECO:0000256" key="2">
    <source>
        <dbReference type="SAM" id="Phobius"/>
    </source>
</evidence>
<gene>
    <name evidence="3" type="ORF">Cob_v000487</name>
</gene>
<feature type="compositionally biased region" description="Polar residues" evidence="1">
    <location>
        <begin position="123"/>
        <end position="140"/>
    </location>
</feature>
<feature type="transmembrane region" description="Helical" evidence="2">
    <location>
        <begin position="85"/>
        <end position="103"/>
    </location>
</feature>
<feature type="region of interest" description="Disordered" evidence="1">
    <location>
        <begin position="111"/>
        <end position="140"/>
    </location>
</feature>
<keyword evidence="2" id="KW-0812">Transmembrane</keyword>
<keyword evidence="4" id="KW-1185">Reference proteome</keyword>
<evidence type="ECO:0000313" key="3">
    <source>
        <dbReference type="EMBL" id="TDZ27073.1"/>
    </source>
</evidence>
<dbReference type="EMBL" id="AMCV02000001">
    <property type="protein sequence ID" value="TDZ27073.1"/>
    <property type="molecule type" value="Genomic_DNA"/>
</dbReference>
<comment type="caution">
    <text evidence="3">The sequence shown here is derived from an EMBL/GenBank/DDBJ whole genome shotgun (WGS) entry which is preliminary data.</text>
</comment>
<dbReference type="AlphaFoldDB" id="A0A484GA40"/>
<sequence length="140" mass="15185">MNVQSVCSVPVTPIAPIAGRDAARCEQHCSLDDFSCCPNIRVAAAFSVFSRAFYAQYSPSCTSWPRISSHVQSLNIDRGYDFSKTFNFIITIIIIISIAFAIASTTTTTITTTPNSNRYPSRPAQSTAIHSSPTTSTPAR</sequence>
<accession>A0A484GA40</accession>
<proteinExistence type="predicted"/>
<evidence type="ECO:0000256" key="1">
    <source>
        <dbReference type="SAM" id="MobiDB-lite"/>
    </source>
</evidence>
<keyword evidence="2" id="KW-0472">Membrane</keyword>